<evidence type="ECO:0008006" key="4">
    <source>
        <dbReference type="Google" id="ProtNLM"/>
    </source>
</evidence>
<dbReference type="Pfam" id="PF11306">
    <property type="entry name" value="DUF3108"/>
    <property type="match status" value="1"/>
</dbReference>
<dbReference type="InterPro" id="IPR021457">
    <property type="entry name" value="DUF3108"/>
</dbReference>
<dbReference type="Proteomes" id="UP001235269">
    <property type="component" value="Unassembled WGS sequence"/>
</dbReference>
<dbReference type="EMBL" id="JAUSWH010000009">
    <property type="protein sequence ID" value="MDQ0456558.1"/>
    <property type="molecule type" value="Genomic_DNA"/>
</dbReference>
<evidence type="ECO:0000313" key="2">
    <source>
        <dbReference type="EMBL" id="MDQ0456558.1"/>
    </source>
</evidence>
<feature type="chain" id="PRO_5047139304" description="DUF3108 domain-containing protein" evidence="1">
    <location>
        <begin position="30"/>
        <end position="263"/>
    </location>
</feature>
<keyword evidence="3" id="KW-1185">Reference proteome</keyword>
<reference evidence="2 3" key="1">
    <citation type="submission" date="2023-07" db="EMBL/GenBank/DDBJ databases">
        <title>Genomic Encyclopedia of Type Strains, Phase IV (KMG-IV): sequencing the most valuable type-strain genomes for metagenomic binning, comparative biology and taxonomic classification.</title>
        <authorList>
            <person name="Goeker M."/>
        </authorList>
    </citation>
    <scope>NUCLEOTIDE SEQUENCE [LARGE SCALE GENOMIC DNA]</scope>
    <source>
        <strain evidence="2 3">DSM 100301</strain>
    </source>
</reference>
<evidence type="ECO:0000313" key="3">
    <source>
        <dbReference type="Proteomes" id="UP001235269"/>
    </source>
</evidence>
<feature type="signal peptide" evidence="1">
    <location>
        <begin position="1"/>
        <end position="29"/>
    </location>
</feature>
<sequence length="263" mass="28233">MAMMFSQGLGRSFLAAMAGVLALGGAALADESYHTDYRVTLAGLPVARASFTTNISDSDYKIAGDISSAGLVNVFTSLTAKTSVAGQVVGTERLEPQSYELIYTRGKRTRTYDVRFSGGSVVKTSITPEPKRNADRWIPVSPGDLRAVFDPLGGLVLSERGGLCNRTIPIYDGESRMDLVLSPKGKAKFTAGDVSGEATVCSVRYVPKSGFNKGRSDIEYLRQANDMEIWFAKAGGMKLYAPVYAKVPTRVGPLYITATRFGA</sequence>
<protein>
    <recommendedName>
        <fullName evidence="4">DUF3108 domain-containing protein</fullName>
    </recommendedName>
</protein>
<comment type="caution">
    <text evidence="2">The sequence shown here is derived from an EMBL/GenBank/DDBJ whole genome shotgun (WGS) entry which is preliminary data.</text>
</comment>
<gene>
    <name evidence="2" type="ORF">QO005_002900</name>
</gene>
<accession>A0ABU0IE93</accession>
<evidence type="ECO:0000256" key="1">
    <source>
        <dbReference type="SAM" id="SignalP"/>
    </source>
</evidence>
<name>A0ABU0IE93_9HYPH</name>
<keyword evidence="1" id="KW-0732">Signal</keyword>
<organism evidence="2 3">
    <name type="scientific">Rhizobium paknamense</name>
    <dbReference type="NCBI Taxonomy" id="1206817"/>
    <lineage>
        <taxon>Bacteria</taxon>
        <taxon>Pseudomonadati</taxon>
        <taxon>Pseudomonadota</taxon>
        <taxon>Alphaproteobacteria</taxon>
        <taxon>Hyphomicrobiales</taxon>
        <taxon>Rhizobiaceae</taxon>
        <taxon>Rhizobium/Agrobacterium group</taxon>
        <taxon>Rhizobium</taxon>
    </lineage>
</organism>
<proteinExistence type="predicted"/>